<evidence type="ECO:0000259" key="3">
    <source>
        <dbReference type="Pfam" id="PF08541"/>
    </source>
</evidence>
<dbReference type="Pfam" id="PF08541">
    <property type="entry name" value="ACP_syn_III_C"/>
    <property type="match status" value="1"/>
</dbReference>
<comment type="caution">
    <text evidence="5">The sequence shown here is derived from an EMBL/GenBank/DDBJ whole genome shotgun (WGS) entry which is preliminary data.</text>
</comment>
<reference evidence="5 6" key="1">
    <citation type="submission" date="2024-06" db="EMBL/GenBank/DDBJ databases">
        <authorList>
            <person name="Li Z."/>
            <person name="Jiang Y."/>
        </authorList>
    </citation>
    <scope>NUCLEOTIDE SEQUENCE [LARGE SCALE GENOMIC DNA]</scope>
    <source>
        <strain evidence="5 6">HSW-8</strain>
    </source>
</reference>
<proteinExistence type="predicted"/>
<dbReference type="InterPro" id="IPR016039">
    <property type="entry name" value="Thiolase-like"/>
</dbReference>
<gene>
    <name evidence="5" type="ORF">ABSH63_10510</name>
</gene>
<evidence type="ECO:0000259" key="4">
    <source>
        <dbReference type="Pfam" id="PF08545"/>
    </source>
</evidence>
<dbReference type="EMBL" id="JBEPIJ010000011">
    <property type="protein sequence ID" value="MES0874431.1"/>
    <property type="molecule type" value="Genomic_DNA"/>
</dbReference>
<protein>
    <submittedName>
        <fullName evidence="5">3-oxoacyl-ACP synthase</fullName>
    </submittedName>
</protein>
<keyword evidence="2" id="KW-0012">Acyltransferase</keyword>
<dbReference type="InterPro" id="IPR013747">
    <property type="entry name" value="ACP_syn_III_C"/>
</dbReference>
<feature type="domain" description="Beta-ketoacyl-[acyl-carrier-protein] synthase III C-terminal" evidence="3">
    <location>
        <begin position="241"/>
        <end position="329"/>
    </location>
</feature>
<evidence type="ECO:0000313" key="6">
    <source>
        <dbReference type="Proteomes" id="UP001465331"/>
    </source>
</evidence>
<keyword evidence="6" id="KW-1185">Reference proteome</keyword>
<evidence type="ECO:0000256" key="2">
    <source>
        <dbReference type="ARBA" id="ARBA00023315"/>
    </source>
</evidence>
<evidence type="ECO:0000313" key="5">
    <source>
        <dbReference type="EMBL" id="MES0874431.1"/>
    </source>
</evidence>
<dbReference type="Proteomes" id="UP001465331">
    <property type="component" value="Unassembled WGS sequence"/>
</dbReference>
<accession>A0ABV2AAZ9</accession>
<dbReference type="InterPro" id="IPR013751">
    <property type="entry name" value="ACP_syn_III_N"/>
</dbReference>
<dbReference type="SUPFAM" id="SSF53901">
    <property type="entry name" value="Thiolase-like"/>
    <property type="match status" value="1"/>
</dbReference>
<sequence length="332" mass="35332">MIVRGLGVYLPTARQSAADIAAASGVPEAIVRDKLGIRAKTVPGPDDHSNAMGIRAARAALAEAGVDAAAIDVLISITEEHKEYPVWTAGIHAAHALGARCAYAYDVGQKCGTAVLALKLARDTLLANPELRHILIAGGYRSGDLVDYRDPATRFLYNLAAGGGAAVVARSGPGFEILGAAFHTDGRFSEDVIVPVGGTREPPRADNLGRRRFHVPDPAGMKARLAQCSLDNFVDVIERACARSGIAPRTLAYVAMLHMKRSAHEAVLARIGVPAERSIYLEDYGHIGQIDPLLSLKLARDQGRLRDGDVAVLCAAGIGYVWNAICVRYQRT</sequence>
<organism evidence="5 6">
    <name type="scientific">Sinimarinibacterium thermocellulolyticum</name>
    <dbReference type="NCBI Taxonomy" id="3170016"/>
    <lineage>
        <taxon>Bacteria</taxon>
        <taxon>Pseudomonadati</taxon>
        <taxon>Pseudomonadota</taxon>
        <taxon>Gammaproteobacteria</taxon>
        <taxon>Nevskiales</taxon>
        <taxon>Nevskiaceae</taxon>
        <taxon>Sinimarinibacterium</taxon>
    </lineage>
</organism>
<dbReference type="PANTHER" id="PTHR34069">
    <property type="entry name" value="3-OXOACYL-[ACYL-CARRIER-PROTEIN] SYNTHASE 3"/>
    <property type="match status" value="1"/>
</dbReference>
<name>A0ABV2AAZ9_9GAMM</name>
<evidence type="ECO:0000256" key="1">
    <source>
        <dbReference type="ARBA" id="ARBA00022679"/>
    </source>
</evidence>
<dbReference type="Gene3D" id="3.40.47.10">
    <property type="match status" value="2"/>
</dbReference>
<dbReference type="PANTHER" id="PTHR34069:SF2">
    <property type="entry name" value="BETA-KETOACYL-[ACYL-CARRIER-PROTEIN] SYNTHASE III"/>
    <property type="match status" value="1"/>
</dbReference>
<dbReference type="Pfam" id="PF08545">
    <property type="entry name" value="ACP_syn_III"/>
    <property type="match status" value="1"/>
</dbReference>
<feature type="domain" description="Beta-ketoacyl-[acyl-carrier-protein] synthase III N-terminal" evidence="4">
    <location>
        <begin position="105"/>
        <end position="186"/>
    </location>
</feature>
<dbReference type="RefSeq" id="WP_352889613.1">
    <property type="nucleotide sequence ID" value="NZ_JBEPIJ010000011.1"/>
</dbReference>
<dbReference type="NCBIfam" id="NF005308">
    <property type="entry name" value="PRK06840.1"/>
    <property type="match status" value="1"/>
</dbReference>
<keyword evidence="1" id="KW-0808">Transferase</keyword>